<gene>
    <name evidence="1" type="ORF">ACFPQ6_13635</name>
</gene>
<reference evidence="2" key="1">
    <citation type="journal article" date="2019" name="Int. J. Syst. Evol. Microbiol.">
        <title>The Global Catalogue of Microorganisms (GCM) 10K type strain sequencing project: providing services to taxonomists for standard genome sequencing and annotation.</title>
        <authorList>
            <consortium name="The Broad Institute Genomics Platform"/>
            <consortium name="The Broad Institute Genome Sequencing Center for Infectious Disease"/>
            <person name="Wu L."/>
            <person name="Ma J."/>
        </authorList>
    </citation>
    <scope>NUCLEOTIDE SEQUENCE [LARGE SCALE GENOMIC DNA]</scope>
    <source>
        <strain evidence="2">CGMCC 1.15053</strain>
    </source>
</reference>
<comment type="caution">
    <text evidence="1">The sequence shown here is derived from an EMBL/GenBank/DDBJ whole genome shotgun (WGS) entry which is preliminary data.</text>
</comment>
<keyword evidence="2" id="KW-1185">Reference proteome</keyword>
<organism evidence="1 2">
    <name type="scientific">Deinococcus petrolearius</name>
    <dbReference type="NCBI Taxonomy" id="1751295"/>
    <lineage>
        <taxon>Bacteria</taxon>
        <taxon>Thermotogati</taxon>
        <taxon>Deinococcota</taxon>
        <taxon>Deinococci</taxon>
        <taxon>Deinococcales</taxon>
        <taxon>Deinococcaceae</taxon>
        <taxon>Deinococcus</taxon>
    </lineage>
</organism>
<dbReference type="RefSeq" id="WP_380050428.1">
    <property type="nucleotide sequence ID" value="NZ_JBHSOH010000020.1"/>
</dbReference>
<sequence>MTRDGHQDIALTALSIPGASVQLPAPSVQVAVATLRTLHARWPHAPLILTPATVQAAPELASRAAVTLPPVREDGQAAQMLDAVETAPGALLCPHASRLWLNLIDEGVTFPPGLSPRYVSAVPDPQRQIASDFRHLLRETVGLDLSHSHLITLLAGDAELSRRYRADPFALDTMTAALDRLALGATGQPWPPHAGPDSEARYLRILRSWARSQSLSR</sequence>
<proteinExistence type="predicted"/>
<protein>
    <submittedName>
        <fullName evidence="1">Uncharacterized protein</fullName>
    </submittedName>
</protein>
<name>A0ABW1DM09_9DEIO</name>
<dbReference type="Proteomes" id="UP001595979">
    <property type="component" value="Unassembled WGS sequence"/>
</dbReference>
<evidence type="ECO:0000313" key="1">
    <source>
        <dbReference type="EMBL" id="MFC5849349.1"/>
    </source>
</evidence>
<evidence type="ECO:0000313" key="2">
    <source>
        <dbReference type="Proteomes" id="UP001595979"/>
    </source>
</evidence>
<accession>A0ABW1DM09</accession>
<dbReference type="EMBL" id="JBHSOH010000020">
    <property type="protein sequence ID" value="MFC5849349.1"/>
    <property type="molecule type" value="Genomic_DNA"/>
</dbReference>